<evidence type="ECO:0000256" key="1">
    <source>
        <dbReference type="SAM" id="MobiDB-lite"/>
    </source>
</evidence>
<dbReference type="Proteomes" id="UP000017836">
    <property type="component" value="Unassembled WGS sequence"/>
</dbReference>
<sequence length="298" mass="31577">MYPLTPSHAVPHKPFALVVDLRPLISTVDLGSRDLGPYATAPSSRSTPILALSLSPSNSSPQPETMIPLQHNPSLSLSVPSVATSTPTSFLPLLIHDSTSKHTTSALALPSPSPFPPSCPLPTPLEVASLQPPLVSVSLDAVGSWLDILSLHVEAFQAMPSLLDDSPKVIPLPLEPLSPDSPLIDLNFSSPTLLPSITAAPPPNSPISKPRLGVPFLIFSGTPTIERSLYPPPFSSTDSFYATLTIFSATFLWPCLLQWPLPPLISPMSSLDSVQPLSAPPKQALLPTSAPPYPINNE</sequence>
<accession>W1P9J3</accession>
<proteinExistence type="predicted"/>
<evidence type="ECO:0000313" key="3">
    <source>
        <dbReference type="Proteomes" id="UP000017836"/>
    </source>
</evidence>
<dbReference type="AlphaFoldDB" id="W1P9J3"/>
<evidence type="ECO:0000313" key="2">
    <source>
        <dbReference type="EMBL" id="ERN04349.1"/>
    </source>
</evidence>
<protein>
    <submittedName>
        <fullName evidence="2">Uncharacterized protein</fullName>
    </submittedName>
</protein>
<dbReference type="Gramene" id="ERN04349">
    <property type="protein sequence ID" value="ERN04349"/>
    <property type="gene ID" value="AMTR_s00147p00037410"/>
</dbReference>
<keyword evidence="3" id="KW-1185">Reference proteome</keyword>
<feature type="compositionally biased region" description="Pro residues" evidence="1">
    <location>
        <begin position="289"/>
        <end position="298"/>
    </location>
</feature>
<organism evidence="2 3">
    <name type="scientific">Amborella trichopoda</name>
    <dbReference type="NCBI Taxonomy" id="13333"/>
    <lineage>
        <taxon>Eukaryota</taxon>
        <taxon>Viridiplantae</taxon>
        <taxon>Streptophyta</taxon>
        <taxon>Embryophyta</taxon>
        <taxon>Tracheophyta</taxon>
        <taxon>Spermatophyta</taxon>
        <taxon>Magnoliopsida</taxon>
        <taxon>Amborellales</taxon>
        <taxon>Amborellaceae</taxon>
        <taxon>Amborella</taxon>
    </lineage>
</organism>
<dbReference type="HOGENOM" id="CLU_934895_0_0_1"/>
<feature type="region of interest" description="Disordered" evidence="1">
    <location>
        <begin position="279"/>
        <end position="298"/>
    </location>
</feature>
<reference evidence="3" key="1">
    <citation type="journal article" date="2013" name="Science">
        <title>The Amborella genome and the evolution of flowering plants.</title>
        <authorList>
            <consortium name="Amborella Genome Project"/>
        </authorList>
    </citation>
    <scope>NUCLEOTIDE SEQUENCE [LARGE SCALE GENOMIC DNA]</scope>
</reference>
<gene>
    <name evidence="2" type="ORF">AMTR_s00147p00037410</name>
</gene>
<name>W1P9J3_AMBTC</name>
<dbReference type="EMBL" id="KI394278">
    <property type="protein sequence ID" value="ERN04349.1"/>
    <property type="molecule type" value="Genomic_DNA"/>
</dbReference>